<feature type="region of interest" description="Disordered" evidence="1">
    <location>
        <begin position="61"/>
        <end position="85"/>
    </location>
</feature>
<gene>
    <name evidence="2" type="ORF">KPSA1_04609</name>
</gene>
<evidence type="ECO:0000313" key="2">
    <source>
        <dbReference type="EMBL" id="GBH11173.1"/>
    </source>
</evidence>
<reference evidence="2 3" key="1">
    <citation type="submission" date="2018-04" db="EMBL/GenBank/DDBJ databases">
        <title>Draft genome sequence of Pseudomonas syringae pv. actinidiae biovar 1 strains isolated from kiwifruit in Kagawa prefecture.</title>
        <authorList>
            <person name="Tabuchi M."/>
            <person name="Saito M."/>
            <person name="Fujiwara S."/>
            <person name="Sasa N."/>
            <person name="Akimitsu K."/>
            <person name="Gomi K."/>
            <person name="Konishi-Sugita S."/>
            <person name="Hamano K."/>
            <person name="Kataoka I."/>
        </authorList>
    </citation>
    <scope>NUCLEOTIDE SEQUENCE [LARGE SCALE GENOMIC DNA]</scope>
    <source>
        <strain evidence="2 3">MAFF212206</strain>
    </source>
</reference>
<protein>
    <submittedName>
        <fullName evidence="2">Uncharacterized protein</fullName>
    </submittedName>
</protein>
<organism evidence="2 3">
    <name type="scientific">Pseudomonas syringae pv. actinidiae</name>
    <dbReference type="NCBI Taxonomy" id="103796"/>
    <lineage>
        <taxon>Bacteria</taxon>
        <taxon>Pseudomonadati</taxon>
        <taxon>Pseudomonadota</taxon>
        <taxon>Gammaproteobacteria</taxon>
        <taxon>Pseudomonadales</taxon>
        <taxon>Pseudomonadaceae</taxon>
        <taxon>Pseudomonas</taxon>
        <taxon>Pseudomonas syringae</taxon>
    </lineage>
</organism>
<evidence type="ECO:0000313" key="3">
    <source>
        <dbReference type="Proteomes" id="UP000247480"/>
    </source>
</evidence>
<dbReference type="EMBL" id="BGJZ01000231">
    <property type="protein sequence ID" value="GBH11173.1"/>
    <property type="molecule type" value="Genomic_DNA"/>
</dbReference>
<name>A0A2V0QDC1_PSESF</name>
<accession>A0A2V0QDC1</accession>
<dbReference type="Proteomes" id="UP000247480">
    <property type="component" value="Unassembled WGS sequence"/>
</dbReference>
<dbReference type="AlphaFoldDB" id="A0A2V0QDC1"/>
<sequence length="85" mass="9393">MLIDVSQNGFDLRAHHHRIGLPGTADIHHGIVTAHGRPAKALQLALLTTAATHQQHKTRCNPVKPSQIHAPHYQKHPKWLAVSGR</sequence>
<proteinExistence type="predicted"/>
<evidence type="ECO:0000256" key="1">
    <source>
        <dbReference type="SAM" id="MobiDB-lite"/>
    </source>
</evidence>
<comment type="caution">
    <text evidence="2">The sequence shown here is derived from an EMBL/GenBank/DDBJ whole genome shotgun (WGS) entry which is preliminary data.</text>
</comment>